<organism evidence="1 2">
    <name type="scientific">Aphis craccivora</name>
    <name type="common">Cowpea aphid</name>
    <dbReference type="NCBI Taxonomy" id="307492"/>
    <lineage>
        <taxon>Eukaryota</taxon>
        <taxon>Metazoa</taxon>
        <taxon>Ecdysozoa</taxon>
        <taxon>Arthropoda</taxon>
        <taxon>Hexapoda</taxon>
        <taxon>Insecta</taxon>
        <taxon>Pterygota</taxon>
        <taxon>Neoptera</taxon>
        <taxon>Paraneoptera</taxon>
        <taxon>Hemiptera</taxon>
        <taxon>Sternorrhyncha</taxon>
        <taxon>Aphidomorpha</taxon>
        <taxon>Aphidoidea</taxon>
        <taxon>Aphididae</taxon>
        <taxon>Aphidini</taxon>
        <taxon>Aphis</taxon>
        <taxon>Aphis</taxon>
    </lineage>
</organism>
<accession>A0A6G0WDD8</accession>
<protein>
    <recommendedName>
        <fullName evidence="3">RNA-directed DNA polymerase</fullName>
    </recommendedName>
</protein>
<dbReference type="OrthoDB" id="6777438at2759"/>
<evidence type="ECO:0000313" key="2">
    <source>
        <dbReference type="Proteomes" id="UP000478052"/>
    </source>
</evidence>
<reference evidence="1 2" key="1">
    <citation type="submission" date="2019-08" db="EMBL/GenBank/DDBJ databases">
        <title>Whole genome of Aphis craccivora.</title>
        <authorList>
            <person name="Voronova N.V."/>
            <person name="Shulinski R.S."/>
            <person name="Bandarenka Y.V."/>
            <person name="Zhorov D.G."/>
            <person name="Warner D."/>
        </authorList>
    </citation>
    <scope>NUCLEOTIDE SEQUENCE [LARGE SCALE GENOMIC DNA]</scope>
    <source>
        <strain evidence="1">180601</strain>
        <tissue evidence="1">Whole Body</tissue>
    </source>
</reference>
<keyword evidence="2" id="KW-1185">Reference proteome</keyword>
<evidence type="ECO:0000313" key="1">
    <source>
        <dbReference type="EMBL" id="KAF0725325.1"/>
    </source>
</evidence>
<name>A0A6G0WDD8_APHCR</name>
<dbReference type="PRINTS" id="PR01345">
    <property type="entry name" value="CERVTRCPTASE"/>
</dbReference>
<dbReference type="Proteomes" id="UP000478052">
    <property type="component" value="Unassembled WGS sequence"/>
</dbReference>
<dbReference type="AlphaFoldDB" id="A0A6G0WDD8"/>
<dbReference type="EMBL" id="VUJU01008824">
    <property type="protein sequence ID" value="KAF0725325.1"/>
    <property type="molecule type" value="Genomic_DNA"/>
</dbReference>
<sequence length="225" mass="26285">MRNPISYNYHLNNILFDRVFLFNDLGIYFDPTLSFNDHYIHIQNKASSMLGFINRSCKDFNNPLALKSLYCSIVRSVLDYGCTVWCPNSTGAIKAIDSIQNRFLRIIQIRCSIKRIPHLSYRPLLSYLKLETLKNRRKRLDLCFLYKLTNGDINCHELLSSLNFNVPHRSTTQMNTFYVPLQRSNYSQNAPINIIMQLVNHLSVDLFSCKSIDVFNYYLNSFLGD</sequence>
<evidence type="ECO:0008006" key="3">
    <source>
        <dbReference type="Google" id="ProtNLM"/>
    </source>
</evidence>
<comment type="caution">
    <text evidence="1">The sequence shown here is derived from an EMBL/GenBank/DDBJ whole genome shotgun (WGS) entry which is preliminary data.</text>
</comment>
<gene>
    <name evidence="1" type="ORF">FWK35_00021174</name>
</gene>
<proteinExistence type="predicted"/>